<dbReference type="InterPro" id="IPR050223">
    <property type="entry name" value="D-isomer_2-hydroxyacid_DH"/>
</dbReference>
<accession>A0A0G1K146</accession>
<dbReference type="Pfam" id="PF00389">
    <property type="entry name" value="2-Hacid_dh"/>
    <property type="match status" value="1"/>
</dbReference>
<dbReference type="SUPFAM" id="SSF51735">
    <property type="entry name" value="NAD(P)-binding Rossmann-fold domains"/>
    <property type="match status" value="1"/>
</dbReference>
<reference evidence="7 8" key="1">
    <citation type="journal article" date="2015" name="Nature">
        <title>rRNA introns, odd ribosomes, and small enigmatic genomes across a large radiation of phyla.</title>
        <authorList>
            <person name="Brown C.T."/>
            <person name="Hug L.A."/>
            <person name="Thomas B.C."/>
            <person name="Sharon I."/>
            <person name="Castelle C.J."/>
            <person name="Singh A."/>
            <person name="Wilkins M.J."/>
            <person name="Williams K.H."/>
            <person name="Banfield J.F."/>
        </authorList>
    </citation>
    <scope>NUCLEOTIDE SEQUENCE [LARGE SCALE GENOMIC DNA]</scope>
</reference>
<dbReference type="InterPro" id="IPR006140">
    <property type="entry name" value="D-isomer_DH_NAD-bd"/>
</dbReference>
<comment type="caution">
    <text evidence="7">The sequence shown here is derived from an EMBL/GenBank/DDBJ whole genome shotgun (WGS) entry which is preliminary data.</text>
</comment>
<evidence type="ECO:0000313" key="8">
    <source>
        <dbReference type="Proteomes" id="UP000034172"/>
    </source>
</evidence>
<feature type="domain" description="D-isomer specific 2-hydroxyacid dehydrogenase NAD-binding" evidence="6">
    <location>
        <begin position="117"/>
        <end position="293"/>
    </location>
</feature>
<dbReference type="GO" id="GO:0030267">
    <property type="term" value="F:glyoxylate reductase (NADPH) activity"/>
    <property type="evidence" value="ECO:0007669"/>
    <property type="project" value="TreeGrafter"/>
</dbReference>
<evidence type="ECO:0000259" key="6">
    <source>
        <dbReference type="Pfam" id="PF02826"/>
    </source>
</evidence>
<dbReference type="GO" id="GO:0016618">
    <property type="term" value="F:hydroxypyruvate reductase [NAD(P)H] activity"/>
    <property type="evidence" value="ECO:0007669"/>
    <property type="project" value="TreeGrafter"/>
</dbReference>
<sequence length="334" mass="37449">MWLNEGMEKPKIFVTHVFLGKFVERLKEKYEVVVWPRRDISREELLIGVKGSTGIISLLTEKIDEEVMGSAGTQLKVISNYAVGFDNIDVPAATKRGVCVTNTPGVLTESVAEEVLTLTLSLFRRIVEGDRLIRSGKYKGWEPDLLLGTGIKDKIMGIVGLGRIGRWTARMASALGMKVIYFNRHRDEEFEEEYDVTYHTFDQLLEKSDVVSLSVPLTNETRHMIGEKELKLMKPTALLINTARGPIVDQSCLIMALKEKWIAGAGLDVFEDEMCIPVELRSLSNTILTPHTASATIEARMAMARIVVDNIDDAIENKQPSCLVNPDVWQQKID</sequence>
<dbReference type="PANTHER" id="PTHR10996">
    <property type="entry name" value="2-HYDROXYACID DEHYDROGENASE-RELATED"/>
    <property type="match status" value="1"/>
</dbReference>
<dbReference type="AlphaFoldDB" id="A0A0G1K146"/>
<evidence type="ECO:0000313" key="7">
    <source>
        <dbReference type="EMBL" id="KKT49867.1"/>
    </source>
</evidence>
<keyword evidence="2 4" id="KW-0560">Oxidoreductase</keyword>
<dbReference type="Pfam" id="PF02826">
    <property type="entry name" value="2-Hacid_dh_C"/>
    <property type="match status" value="1"/>
</dbReference>
<dbReference type="PANTHER" id="PTHR10996:SF283">
    <property type="entry name" value="GLYOXYLATE_HYDROXYPYRUVATE REDUCTASE B"/>
    <property type="match status" value="1"/>
</dbReference>
<comment type="similarity">
    <text evidence="1 4">Belongs to the D-isomer specific 2-hydroxyacid dehydrogenase family.</text>
</comment>
<dbReference type="GO" id="GO:0051287">
    <property type="term" value="F:NAD binding"/>
    <property type="evidence" value="ECO:0007669"/>
    <property type="project" value="InterPro"/>
</dbReference>
<dbReference type="Proteomes" id="UP000034172">
    <property type="component" value="Unassembled WGS sequence"/>
</dbReference>
<dbReference type="EMBL" id="LCIE01000001">
    <property type="protein sequence ID" value="KKT49867.1"/>
    <property type="molecule type" value="Genomic_DNA"/>
</dbReference>
<feature type="domain" description="D-isomer specific 2-hydroxyacid dehydrogenase catalytic" evidence="5">
    <location>
        <begin position="20"/>
        <end position="325"/>
    </location>
</feature>
<proteinExistence type="inferred from homology"/>
<evidence type="ECO:0000256" key="3">
    <source>
        <dbReference type="ARBA" id="ARBA00023027"/>
    </source>
</evidence>
<dbReference type="PATRIC" id="fig|1618392.3.peg.13"/>
<gene>
    <name evidence="7" type="ORF">UW41_C0001G0013</name>
</gene>
<evidence type="ECO:0000256" key="1">
    <source>
        <dbReference type="ARBA" id="ARBA00005854"/>
    </source>
</evidence>
<keyword evidence="3" id="KW-0520">NAD</keyword>
<dbReference type="PROSITE" id="PS00065">
    <property type="entry name" value="D_2_HYDROXYACID_DH_1"/>
    <property type="match status" value="1"/>
</dbReference>
<evidence type="ECO:0000259" key="5">
    <source>
        <dbReference type="Pfam" id="PF00389"/>
    </source>
</evidence>
<dbReference type="SUPFAM" id="SSF52283">
    <property type="entry name" value="Formate/glycerate dehydrogenase catalytic domain-like"/>
    <property type="match status" value="1"/>
</dbReference>
<dbReference type="PROSITE" id="PS00671">
    <property type="entry name" value="D_2_HYDROXYACID_DH_3"/>
    <property type="match status" value="1"/>
</dbReference>
<dbReference type="InterPro" id="IPR029753">
    <property type="entry name" value="D-isomer_DH_CS"/>
</dbReference>
<dbReference type="InterPro" id="IPR006139">
    <property type="entry name" value="D-isomer_2_OHA_DH_cat_dom"/>
</dbReference>
<dbReference type="InterPro" id="IPR036291">
    <property type="entry name" value="NAD(P)-bd_dom_sf"/>
</dbReference>
<dbReference type="Gene3D" id="3.40.50.720">
    <property type="entry name" value="NAD(P)-binding Rossmann-like Domain"/>
    <property type="match status" value="2"/>
</dbReference>
<dbReference type="GO" id="GO:0005829">
    <property type="term" value="C:cytosol"/>
    <property type="evidence" value="ECO:0007669"/>
    <property type="project" value="TreeGrafter"/>
</dbReference>
<dbReference type="FunFam" id="3.40.50.720:FF:000203">
    <property type="entry name" value="D-3-phosphoglycerate dehydrogenase (SerA)"/>
    <property type="match status" value="1"/>
</dbReference>
<dbReference type="STRING" id="1618392.UW41_C0001G0013"/>
<evidence type="ECO:0000256" key="4">
    <source>
        <dbReference type="RuleBase" id="RU003719"/>
    </source>
</evidence>
<dbReference type="InterPro" id="IPR029752">
    <property type="entry name" value="D-isomer_DH_CS1"/>
</dbReference>
<organism evidence="7 8">
    <name type="scientific">Candidatus Collierbacteria bacterium GW2011_GWC2_44_18</name>
    <dbReference type="NCBI Taxonomy" id="1618392"/>
    <lineage>
        <taxon>Bacteria</taxon>
        <taxon>Candidatus Collieribacteriota</taxon>
    </lineage>
</organism>
<evidence type="ECO:0000256" key="2">
    <source>
        <dbReference type="ARBA" id="ARBA00023002"/>
    </source>
</evidence>
<name>A0A0G1K146_9BACT</name>
<dbReference type="CDD" id="cd05301">
    <property type="entry name" value="GDH"/>
    <property type="match status" value="1"/>
</dbReference>
<protein>
    <submittedName>
        <fullName evidence="7">Glyoxylate reductase</fullName>
    </submittedName>
</protein>